<keyword evidence="1" id="KW-0444">Lipid biosynthesis</keyword>
<evidence type="ECO:0000256" key="4">
    <source>
        <dbReference type="ARBA" id="ARBA00022832"/>
    </source>
</evidence>
<dbReference type="Gene3D" id="3.90.470.20">
    <property type="entry name" value="4'-phosphopantetheinyl transferase domain"/>
    <property type="match status" value="1"/>
</dbReference>
<keyword evidence="6" id="KW-0443">Lipid metabolism</keyword>
<comment type="caution">
    <text evidence="10">The sequence shown here is derived from an EMBL/GenBank/DDBJ whole genome shotgun (WGS) entry which is preliminary data.</text>
</comment>
<dbReference type="GO" id="GO:0008897">
    <property type="term" value="F:holo-[acyl-carrier-protein] synthase activity"/>
    <property type="evidence" value="ECO:0007669"/>
    <property type="project" value="UniProtKB-EC"/>
</dbReference>
<accession>A0A0F9X7H4</accession>
<dbReference type="FunFam" id="3.90.470.20:FF:000001">
    <property type="entry name" value="Holo-[acyl-carrier-protein] synthase"/>
    <property type="match status" value="1"/>
</dbReference>
<evidence type="ECO:0000256" key="5">
    <source>
        <dbReference type="ARBA" id="ARBA00022842"/>
    </source>
</evidence>
<evidence type="ECO:0000256" key="7">
    <source>
        <dbReference type="ARBA" id="ARBA00023160"/>
    </source>
</evidence>
<keyword evidence="2" id="KW-0808">Transferase</keyword>
<dbReference type="NCBIfam" id="TIGR00556">
    <property type="entry name" value="pantethn_trn"/>
    <property type="match status" value="1"/>
</dbReference>
<name>A0A0F9X7H4_9ZZZZ</name>
<keyword evidence="5" id="KW-0460">Magnesium</keyword>
<proteinExistence type="inferred from homology"/>
<dbReference type="HAMAP" id="MF_00101">
    <property type="entry name" value="AcpS"/>
    <property type="match status" value="1"/>
</dbReference>
<evidence type="ECO:0000313" key="10">
    <source>
        <dbReference type="EMBL" id="KKN94906.1"/>
    </source>
</evidence>
<gene>
    <name evidence="10" type="ORF">LCGC14_0182330</name>
</gene>
<dbReference type="InterPro" id="IPR004568">
    <property type="entry name" value="Ppantetheine-prot_Trfase_dom"/>
</dbReference>
<keyword evidence="7" id="KW-0275">Fatty acid biosynthesis</keyword>
<keyword evidence="4" id="KW-0276">Fatty acid metabolism</keyword>
<dbReference type="NCBIfam" id="TIGR00516">
    <property type="entry name" value="acpS"/>
    <property type="match status" value="1"/>
</dbReference>
<dbReference type="GO" id="GO:0006633">
    <property type="term" value="P:fatty acid biosynthetic process"/>
    <property type="evidence" value="ECO:0007669"/>
    <property type="project" value="UniProtKB-KW"/>
</dbReference>
<dbReference type="InterPro" id="IPR008278">
    <property type="entry name" value="4-PPantetheinyl_Trfase_dom"/>
</dbReference>
<dbReference type="EMBL" id="LAZR01000074">
    <property type="protein sequence ID" value="KKN94906.1"/>
    <property type="molecule type" value="Genomic_DNA"/>
</dbReference>
<evidence type="ECO:0000256" key="2">
    <source>
        <dbReference type="ARBA" id="ARBA00022679"/>
    </source>
</evidence>
<protein>
    <recommendedName>
        <fullName evidence="9">4'-phosphopantetheinyl transferase domain-containing protein</fullName>
    </recommendedName>
</protein>
<sequence>MIRGIGTDLVLVSRIEAVLERQGERFAKRILTVAEFQRFATHRQPARFLAKRFAAKEAILKALGTGLAGGLSWQHMQIDNDAAGAPLVQLSGVAAQRLQQGGGGRMLLSLSDEREQALAFVVWSLD</sequence>
<organism evidence="10">
    <name type="scientific">marine sediment metagenome</name>
    <dbReference type="NCBI Taxonomy" id="412755"/>
    <lineage>
        <taxon>unclassified sequences</taxon>
        <taxon>metagenomes</taxon>
        <taxon>ecological metagenomes</taxon>
    </lineage>
</organism>
<evidence type="ECO:0000256" key="3">
    <source>
        <dbReference type="ARBA" id="ARBA00022723"/>
    </source>
</evidence>
<dbReference type="SUPFAM" id="SSF56214">
    <property type="entry name" value="4'-phosphopantetheinyl transferase"/>
    <property type="match status" value="1"/>
</dbReference>
<evidence type="ECO:0000256" key="6">
    <source>
        <dbReference type="ARBA" id="ARBA00023098"/>
    </source>
</evidence>
<dbReference type="GO" id="GO:0000287">
    <property type="term" value="F:magnesium ion binding"/>
    <property type="evidence" value="ECO:0007669"/>
    <property type="project" value="InterPro"/>
</dbReference>
<feature type="domain" description="4'-phosphopantetheinyl transferase" evidence="9">
    <location>
        <begin position="4"/>
        <end position="96"/>
    </location>
</feature>
<evidence type="ECO:0000256" key="8">
    <source>
        <dbReference type="ARBA" id="ARBA00050875"/>
    </source>
</evidence>
<reference evidence="10" key="1">
    <citation type="journal article" date="2015" name="Nature">
        <title>Complex archaea that bridge the gap between prokaryotes and eukaryotes.</title>
        <authorList>
            <person name="Spang A."/>
            <person name="Saw J.H."/>
            <person name="Jorgensen S.L."/>
            <person name="Zaremba-Niedzwiedzka K."/>
            <person name="Martijn J."/>
            <person name="Lind A.E."/>
            <person name="van Eijk R."/>
            <person name="Schleper C."/>
            <person name="Guy L."/>
            <person name="Ettema T.J."/>
        </authorList>
    </citation>
    <scope>NUCLEOTIDE SEQUENCE</scope>
</reference>
<dbReference type="InterPro" id="IPR037143">
    <property type="entry name" value="4-PPantetheinyl_Trfase_dom_sf"/>
</dbReference>
<dbReference type="InterPro" id="IPR002582">
    <property type="entry name" value="ACPS"/>
</dbReference>
<evidence type="ECO:0000256" key="1">
    <source>
        <dbReference type="ARBA" id="ARBA00022516"/>
    </source>
</evidence>
<evidence type="ECO:0000259" key="9">
    <source>
        <dbReference type="Pfam" id="PF01648"/>
    </source>
</evidence>
<keyword evidence="3" id="KW-0479">Metal-binding</keyword>
<dbReference type="Pfam" id="PF01648">
    <property type="entry name" value="ACPS"/>
    <property type="match status" value="1"/>
</dbReference>
<dbReference type="AlphaFoldDB" id="A0A0F9X7H4"/>
<comment type="catalytic activity">
    <reaction evidence="8">
        <text>apo-[ACP] + CoA = holo-[ACP] + adenosine 3',5'-bisphosphate + H(+)</text>
        <dbReference type="Rhea" id="RHEA:12068"/>
        <dbReference type="Rhea" id="RHEA-COMP:9685"/>
        <dbReference type="Rhea" id="RHEA-COMP:9690"/>
        <dbReference type="ChEBI" id="CHEBI:15378"/>
        <dbReference type="ChEBI" id="CHEBI:29999"/>
        <dbReference type="ChEBI" id="CHEBI:57287"/>
        <dbReference type="ChEBI" id="CHEBI:58343"/>
        <dbReference type="ChEBI" id="CHEBI:64479"/>
        <dbReference type="EC" id="2.7.8.7"/>
    </reaction>
</comment>